<proteinExistence type="predicted"/>
<dbReference type="InterPro" id="IPR057210">
    <property type="entry name" value="DUF7888"/>
</dbReference>
<evidence type="ECO:0000313" key="4">
    <source>
        <dbReference type="Proteomes" id="UP000653565"/>
    </source>
</evidence>
<keyword evidence="4" id="KW-1185">Reference proteome</keyword>
<name>A0A8H4GYZ5_9EURO</name>
<feature type="domain" description="DUF7888" evidence="2">
    <location>
        <begin position="67"/>
        <end position="179"/>
    </location>
</feature>
<reference evidence="3" key="2">
    <citation type="submission" date="2020-04" db="EMBL/GenBank/DDBJ databases">
        <authorList>
            <person name="Santos R.A.C."/>
            <person name="Steenwyk J.L."/>
            <person name="Rivero-Menendez O."/>
            <person name="Mead M.E."/>
            <person name="Silva L.P."/>
            <person name="Bastos R.W."/>
            <person name="Alastruey-Izquierdo A."/>
            <person name="Goldman G.H."/>
            <person name="Rokas A."/>
        </authorList>
    </citation>
    <scope>NUCLEOTIDE SEQUENCE</scope>
    <source>
        <strain evidence="3">CNM-CM6805</strain>
    </source>
</reference>
<dbReference type="Pfam" id="PF25411">
    <property type="entry name" value="DUF7888"/>
    <property type="match status" value="1"/>
</dbReference>
<keyword evidence="1" id="KW-0732">Signal</keyword>
<comment type="caution">
    <text evidence="3">The sequence shown here is derived from an EMBL/GenBank/DDBJ whole genome shotgun (WGS) entry which is preliminary data.</text>
</comment>
<evidence type="ECO:0000256" key="1">
    <source>
        <dbReference type="SAM" id="SignalP"/>
    </source>
</evidence>
<dbReference type="EMBL" id="JAAAPX010000099">
    <property type="protein sequence ID" value="KAF4231742.1"/>
    <property type="molecule type" value="Genomic_DNA"/>
</dbReference>
<protein>
    <recommendedName>
        <fullName evidence="2">DUF7888 domain-containing protein</fullName>
    </recommendedName>
</protein>
<evidence type="ECO:0000313" key="3">
    <source>
        <dbReference type="EMBL" id="KAF4231742.1"/>
    </source>
</evidence>
<feature type="chain" id="PRO_5034558598" description="DUF7888 domain-containing protein" evidence="1">
    <location>
        <begin position="21"/>
        <end position="188"/>
    </location>
</feature>
<dbReference type="AlphaFoldDB" id="A0A8H4GYZ5"/>
<organism evidence="3 4">
    <name type="scientific">Aspergillus fumigatiaffinis</name>
    <dbReference type="NCBI Taxonomy" id="340414"/>
    <lineage>
        <taxon>Eukaryota</taxon>
        <taxon>Fungi</taxon>
        <taxon>Dikarya</taxon>
        <taxon>Ascomycota</taxon>
        <taxon>Pezizomycotina</taxon>
        <taxon>Eurotiomycetes</taxon>
        <taxon>Eurotiomycetidae</taxon>
        <taxon>Eurotiales</taxon>
        <taxon>Aspergillaceae</taxon>
        <taxon>Aspergillus</taxon>
        <taxon>Aspergillus subgen. Fumigati</taxon>
    </lineage>
</organism>
<reference evidence="3" key="1">
    <citation type="journal article" date="2020" name="bioRxiv">
        <title>Genomic and phenotypic heterogeneity of clinical isolates of the human pathogens Aspergillus fumigatus, Aspergillus lentulus and Aspergillus fumigatiaffinis.</title>
        <authorList>
            <person name="dos Santos R.A.C."/>
            <person name="Steenwyk J.L."/>
            <person name="Rivero-Menendez O."/>
            <person name="Mead M.E."/>
            <person name="Silva L.P."/>
            <person name="Bastos R.W."/>
            <person name="Alastruey-Izquierdo A."/>
            <person name="Goldman G.H."/>
            <person name="Rokas A."/>
        </authorList>
    </citation>
    <scope>NUCLEOTIDE SEQUENCE</scope>
    <source>
        <strain evidence="3">CNM-CM6805</strain>
    </source>
</reference>
<feature type="signal peptide" evidence="1">
    <location>
        <begin position="1"/>
        <end position="20"/>
    </location>
</feature>
<evidence type="ECO:0000259" key="2">
    <source>
        <dbReference type="Pfam" id="PF25411"/>
    </source>
</evidence>
<dbReference type="PANTHER" id="PTHR40845">
    <property type="match status" value="1"/>
</dbReference>
<gene>
    <name evidence="3" type="ORF">CNMCM6805_010331</name>
</gene>
<dbReference type="Proteomes" id="UP000653565">
    <property type="component" value="Unassembled WGS sequence"/>
</dbReference>
<sequence>MRFSNAVSLVLASRILSATALPTDAVGSAIQVTHMGDELLQEMELPLLQGVELDSSNNLEKREPITLTTIALTAAGTWATEASLNAIVDHIKKTAHNWNEDREKTTQYTTQEMSKISGYSTDATVGRVVSEKLTKGSLSTDWDCFYVAKGGVVTIKGDGGYANLAMVHARGVCDYSKPRGQKYWRLQC</sequence>
<dbReference type="PANTHER" id="PTHR40845:SF1">
    <property type="match status" value="1"/>
</dbReference>
<accession>A0A8H4GYZ5</accession>